<dbReference type="eggNOG" id="KOG0157">
    <property type="taxonomic scope" value="Eukaryota"/>
</dbReference>
<dbReference type="GO" id="GO:0005506">
    <property type="term" value="F:iron ion binding"/>
    <property type="evidence" value="ECO:0007669"/>
    <property type="project" value="InterPro"/>
</dbReference>
<dbReference type="AlphaFoldDB" id="K8F363"/>
<sequence>MRTILSVLTVLVVLLKLKQMWSVFLLKRGGITTVIVRKRRRLSGWVLSAQTEKKVHLLDRIERWLRESDERSDKIDNDGNGNDDDSNNRRKRIFGATSSLVTGSCPFAHVGASDAARKILREGGTEKMPAYSAFKRFAGNGLFTCANAEEWRRKRVEVLKAFGRVGVGKLRRVAEKRVKELVKEIREEIKTKKKKGGEKNNDDIKVATVTLLPLLQRVALRITFEYLCGISMEEACKRRSAKKLNDDDEKNKDWKVIETEYLECSTILRRIIPARARSMWIISDFLYYTFSSVGREEKRAIEKAKLLALIAVETCTENSALREIIRGEAHGKRATDAVEEATTLLFAGHDTQSATMCWGILELIKHEKIQEELRRSLRKQRRTEIEENGGRQQHRNSTSNEDDESENGNENDDVNDDDADEKEITTSASKPELEAVIRETLRLHPVAPLVVRQMKHRSIHLENGVTIPKGTAACVWLHASHRDPAAWESPNAFQPSRWHDTIAPATTTIKLKKPGKNFQPFASGQRSCVGQHVAMATLRVVFGQLLETFTFSENASEYPIADEMVPSVGFTVTPRFGARVNVSEEEEED</sequence>
<dbReference type="GO" id="GO:0020037">
    <property type="term" value="F:heme binding"/>
    <property type="evidence" value="ECO:0007669"/>
    <property type="project" value="InterPro"/>
</dbReference>
<evidence type="ECO:0000256" key="2">
    <source>
        <dbReference type="PIRSR" id="PIRSR602401-1"/>
    </source>
</evidence>
<dbReference type="CDD" id="cd00302">
    <property type="entry name" value="cytochrome_P450"/>
    <property type="match status" value="1"/>
</dbReference>
<feature type="compositionally biased region" description="Acidic residues" evidence="3">
    <location>
        <begin position="400"/>
        <end position="421"/>
    </location>
</feature>
<accession>K8F363</accession>
<dbReference type="GeneID" id="19016446"/>
<dbReference type="PRINTS" id="PR00385">
    <property type="entry name" value="P450"/>
</dbReference>
<organism evidence="4 5">
    <name type="scientific">Bathycoccus prasinos</name>
    <dbReference type="NCBI Taxonomy" id="41875"/>
    <lineage>
        <taxon>Eukaryota</taxon>
        <taxon>Viridiplantae</taxon>
        <taxon>Chlorophyta</taxon>
        <taxon>Mamiellophyceae</taxon>
        <taxon>Mamiellales</taxon>
        <taxon>Bathycoccaceae</taxon>
        <taxon>Bathycoccus</taxon>
    </lineage>
</organism>
<evidence type="ECO:0000256" key="3">
    <source>
        <dbReference type="SAM" id="MobiDB-lite"/>
    </source>
</evidence>
<gene>
    <name evidence="4" type="ORF">Bathy04g04200</name>
</gene>
<keyword evidence="5" id="KW-1185">Reference proteome</keyword>
<dbReference type="KEGG" id="bpg:Bathy04g04200"/>
<dbReference type="Pfam" id="PF00067">
    <property type="entry name" value="p450"/>
    <property type="match status" value="2"/>
</dbReference>
<dbReference type="EMBL" id="FO082275">
    <property type="protein sequence ID" value="CCO15948.1"/>
    <property type="molecule type" value="Genomic_DNA"/>
</dbReference>
<dbReference type="STRING" id="41875.K8F363"/>
<keyword evidence="2" id="KW-0349">Heme</keyword>
<keyword evidence="2" id="KW-0479">Metal-binding</keyword>
<dbReference type="InterPro" id="IPR036396">
    <property type="entry name" value="Cyt_P450_sf"/>
</dbReference>
<dbReference type="PRINTS" id="PR00463">
    <property type="entry name" value="EP450I"/>
</dbReference>
<evidence type="ECO:0000313" key="4">
    <source>
        <dbReference type="EMBL" id="CCO15948.1"/>
    </source>
</evidence>
<feature type="binding site" description="axial binding residue" evidence="2">
    <location>
        <position position="528"/>
    </location>
    <ligand>
        <name>heme</name>
        <dbReference type="ChEBI" id="CHEBI:30413"/>
    </ligand>
    <ligandPart>
        <name>Fe</name>
        <dbReference type="ChEBI" id="CHEBI:18248"/>
    </ligandPart>
</feature>
<proteinExistence type="inferred from homology"/>
<dbReference type="InterPro" id="IPR050121">
    <property type="entry name" value="Cytochrome_P450_monoxygenase"/>
</dbReference>
<dbReference type="PANTHER" id="PTHR24305">
    <property type="entry name" value="CYTOCHROME P450"/>
    <property type="match status" value="1"/>
</dbReference>
<protein>
    <recommendedName>
        <fullName evidence="6">Cytochrome P450</fullName>
    </recommendedName>
</protein>
<dbReference type="GO" id="GO:0004497">
    <property type="term" value="F:monooxygenase activity"/>
    <property type="evidence" value="ECO:0007669"/>
    <property type="project" value="InterPro"/>
</dbReference>
<reference evidence="4 5" key="1">
    <citation type="submission" date="2011-10" db="EMBL/GenBank/DDBJ databases">
        <authorList>
            <person name="Genoscope - CEA"/>
        </authorList>
    </citation>
    <scope>NUCLEOTIDE SEQUENCE [LARGE SCALE GENOMIC DNA]</scope>
    <source>
        <strain evidence="4 5">RCC 1105</strain>
    </source>
</reference>
<dbReference type="InterPro" id="IPR001128">
    <property type="entry name" value="Cyt_P450"/>
</dbReference>
<dbReference type="Proteomes" id="UP000198341">
    <property type="component" value="Chromosome 4"/>
</dbReference>
<dbReference type="GO" id="GO:0016705">
    <property type="term" value="F:oxidoreductase activity, acting on paired donors, with incorporation or reduction of molecular oxygen"/>
    <property type="evidence" value="ECO:0007669"/>
    <property type="project" value="InterPro"/>
</dbReference>
<name>K8F363_9CHLO</name>
<dbReference type="SUPFAM" id="SSF48264">
    <property type="entry name" value="Cytochrome P450"/>
    <property type="match status" value="1"/>
</dbReference>
<comment type="similarity">
    <text evidence="1">Belongs to the cytochrome P450 family.</text>
</comment>
<feature type="region of interest" description="Disordered" evidence="3">
    <location>
        <begin position="380"/>
        <end position="431"/>
    </location>
</feature>
<evidence type="ECO:0008006" key="6">
    <source>
        <dbReference type="Google" id="ProtNLM"/>
    </source>
</evidence>
<dbReference type="InterPro" id="IPR002401">
    <property type="entry name" value="Cyt_P450_E_grp-I"/>
</dbReference>
<dbReference type="Gene3D" id="1.10.630.10">
    <property type="entry name" value="Cytochrome P450"/>
    <property type="match status" value="1"/>
</dbReference>
<keyword evidence="2" id="KW-0408">Iron</keyword>
<evidence type="ECO:0000313" key="5">
    <source>
        <dbReference type="Proteomes" id="UP000198341"/>
    </source>
</evidence>
<dbReference type="PANTHER" id="PTHR24305:SF166">
    <property type="entry name" value="CYTOCHROME P450 12A4, MITOCHONDRIAL-RELATED"/>
    <property type="match status" value="1"/>
</dbReference>
<comment type="cofactor">
    <cofactor evidence="2">
        <name>heme</name>
        <dbReference type="ChEBI" id="CHEBI:30413"/>
    </cofactor>
</comment>
<dbReference type="RefSeq" id="XP_007513423.1">
    <property type="nucleotide sequence ID" value="XM_007513361.1"/>
</dbReference>
<dbReference type="OrthoDB" id="1470350at2759"/>
<evidence type="ECO:0000256" key="1">
    <source>
        <dbReference type="ARBA" id="ARBA00010617"/>
    </source>
</evidence>